<dbReference type="PANTHER" id="PTHR38011">
    <property type="entry name" value="DIHYDROFOLATE REDUCTASE FAMILY PROTEIN (AFU_ORTHOLOGUE AFUA_8G06820)"/>
    <property type="match status" value="1"/>
</dbReference>
<dbReference type="Pfam" id="PF01872">
    <property type="entry name" value="RibD_C"/>
    <property type="match status" value="1"/>
</dbReference>
<dbReference type="Gene3D" id="3.40.430.10">
    <property type="entry name" value="Dihydrofolate Reductase, subunit A"/>
    <property type="match status" value="1"/>
</dbReference>
<evidence type="ECO:0000259" key="1">
    <source>
        <dbReference type="Pfam" id="PF01872"/>
    </source>
</evidence>
<dbReference type="GO" id="GO:0009231">
    <property type="term" value="P:riboflavin biosynthetic process"/>
    <property type="evidence" value="ECO:0007669"/>
    <property type="project" value="InterPro"/>
</dbReference>
<dbReference type="Proteomes" id="UP000322927">
    <property type="component" value="Chromosome"/>
</dbReference>
<dbReference type="InterPro" id="IPR024072">
    <property type="entry name" value="DHFR-like_dom_sf"/>
</dbReference>
<dbReference type="PANTHER" id="PTHR38011:SF12">
    <property type="entry name" value="BIFUNCTIONAL DEAMINASE-REDUCTASE DOMAIN PROTEIN"/>
    <property type="match status" value="1"/>
</dbReference>
<dbReference type="RefSeq" id="WP_150217240.1">
    <property type="nucleotide sequence ID" value="NZ_CP029192.1"/>
</dbReference>
<dbReference type="InterPro" id="IPR050765">
    <property type="entry name" value="Riboflavin_Biosynth_HTPR"/>
</dbReference>
<evidence type="ECO:0000313" key="3">
    <source>
        <dbReference type="Proteomes" id="UP000322927"/>
    </source>
</evidence>
<reference evidence="2 3" key="1">
    <citation type="submission" date="2018-05" db="EMBL/GenBank/DDBJ databases">
        <title>Streptomyces venezuelae.</title>
        <authorList>
            <person name="Kim W."/>
            <person name="Lee N."/>
            <person name="Cho B.-K."/>
        </authorList>
    </citation>
    <scope>NUCLEOTIDE SEQUENCE [LARGE SCALE GENOMIC DNA]</scope>
    <source>
        <strain evidence="2 3">ATCC 14584</strain>
    </source>
</reference>
<evidence type="ECO:0000313" key="2">
    <source>
        <dbReference type="EMBL" id="QES35116.1"/>
    </source>
</evidence>
<organism evidence="2 3">
    <name type="scientific">Streptomyces venezuelae</name>
    <dbReference type="NCBI Taxonomy" id="54571"/>
    <lineage>
        <taxon>Bacteria</taxon>
        <taxon>Bacillati</taxon>
        <taxon>Actinomycetota</taxon>
        <taxon>Actinomycetes</taxon>
        <taxon>Kitasatosporales</taxon>
        <taxon>Streptomycetaceae</taxon>
        <taxon>Streptomyces</taxon>
    </lineage>
</organism>
<dbReference type="EMBL" id="CP029192">
    <property type="protein sequence ID" value="QES35116.1"/>
    <property type="molecule type" value="Genomic_DNA"/>
</dbReference>
<dbReference type="SUPFAM" id="SSF53597">
    <property type="entry name" value="Dihydrofolate reductase-like"/>
    <property type="match status" value="1"/>
</dbReference>
<dbReference type="AlphaFoldDB" id="A0A5P2BXD4"/>
<dbReference type="InterPro" id="IPR002734">
    <property type="entry name" value="RibDG_C"/>
</dbReference>
<dbReference type="GO" id="GO:0008703">
    <property type="term" value="F:5-amino-6-(5-phosphoribosylamino)uracil reductase activity"/>
    <property type="evidence" value="ECO:0007669"/>
    <property type="project" value="InterPro"/>
</dbReference>
<sequence>MSRQQERQQLLKVQNFMLSQDGFGTGEGQSLERPFGHADPREMSAWAVATASWPNRTDPGGTRGLDDYFTRDFSHNIGAEIMGRNKFGPQRGPWQDHEWRGWWGDEPPFHTPVFVMTHHERPSFTLSDTTFHFVAGDPATVLERAKEAAQGKDVRLGGGPTIVREFLEAGLVDTLHVAVVGQMKLGAGVRLWNSPEDLTDRYHLEVVPSPSGVTHHLFWRR</sequence>
<name>A0A5P2BXD4_STRVZ</name>
<feature type="domain" description="Bacterial bifunctional deaminase-reductase C-terminal" evidence="1">
    <location>
        <begin position="71"/>
        <end position="193"/>
    </location>
</feature>
<accession>A0A5P2BXD4</accession>
<protein>
    <submittedName>
        <fullName evidence="2">Deaminase</fullName>
    </submittedName>
</protein>
<dbReference type="OrthoDB" id="2313602at2"/>
<gene>
    <name evidence="2" type="ORF">DEJ48_18390</name>
</gene>
<proteinExistence type="predicted"/>